<organism evidence="2 3">
    <name type="scientific">Rhamnusium bicolor</name>
    <dbReference type="NCBI Taxonomy" id="1586634"/>
    <lineage>
        <taxon>Eukaryota</taxon>
        <taxon>Metazoa</taxon>
        <taxon>Ecdysozoa</taxon>
        <taxon>Arthropoda</taxon>
        <taxon>Hexapoda</taxon>
        <taxon>Insecta</taxon>
        <taxon>Pterygota</taxon>
        <taxon>Neoptera</taxon>
        <taxon>Endopterygota</taxon>
        <taxon>Coleoptera</taxon>
        <taxon>Polyphaga</taxon>
        <taxon>Cucujiformia</taxon>
        <taxon>Chrysomeloidea</taxon>
        <taxon>Cerambycidae</taxon>
        <taxon>Lepturinae</taxon>
        <taxon>Rhagiini</taxon>
        <taxon>Rhamnusium</taxon>
    </lineage>
</organism>
<evidence type="ECO:0000256" key="1">
    <source>
        <dbReference type="SAM" id="MobiDB-lite"/>
    </source>
</evidence>
<dbReference type="SUPFAM" id="SSF64484">
    <property type="entry name" value="beta and beta-prime subunits of DNA dependent RNA-polymerase"/>
    <property type="match status" value="1"/>
</dbReference>
<protein>
    <submittedName>
        <fullName evidence="2">Uncharacterized protein</fullName>
    </submittedName>
</protein>
<dbReference type="EMBL" id="JANEYF010005206">
    <property type="protein sequence ID" value="KAJ8928917.1"/>
    <property type="molecule type" value="Genomic_DNA"/>
</dbReference>
<reference evidence="2" key="1">
    <citation type="journal article" date="2023" name="Insect Mol. Biol.">
        <title>Genome sequencing provides insights into the evolution of gene families encoding plant cell wall-degrading enzymes in longhorned beetles.</title>
        <authorList>
            <person name="Shin N.R."/>
            <person name="Okamura Y."/>
            <person name="Kirsch R."/>
            <person name="Pauchet Y."/>
        </authorList>
    </citation>
    <scope>NUCLEOTIDE SEQUENCE</scope>
    <source>
        <strain evidence="2">RBIC_L_NR</strain>
    </source>
</reference>
<evidence type="ECO:0000313" key="3">
    <source>
        <dbReference type="Proteomes" id="UP001162156"/>
    </source>
</evidence>
<feature type="compositionally biased region" description="Basic and acidic residues" evidence="1">
    <location>
        <begin position="31"/>
        <end position="41"/>
    </location>
</feature>
<feature type="region of interest" description="Disordered" evidence="1">
    <location>
        <begin position="28"/>
        <end position="54"/>
    </location>
</feature>
<comment type="caution">
    <text evidence="2">The sequence shown here is derived from an EMBL/GenBank/DDBJ whole genome shotgun (WGS) entry which is preliminary data.</text>
</comment>
<name>A0AAV8WRV9_9CUCU</name>
<dbReference type="Proteomes" id="UP001162156">
    <property type="component" value="Unassembled WGS sequence"/>
</dbReference>
<gene>
    <name evidence="2" type="ORF">NQ314_018454</name>
</gene>
<accession>A0AAV8WRV9</accession>
<dbReference type="AlphaFoldDB" id="A0AAV8WRV9"/>
<keyword evidence="3" id="KW-1185">Reference proteome</keyword>
<proteinExistence type="predicted"/>
<sequence>MKSKGQPRKRLAFVYDLCKGKNICEGGDEMDVGKEGEDQAAGKKQGHGGCGRYQPNIRRSGLDLTAEWKHVNEDTQEKKIALSAERVWEILKHITG</sequence>
<evidence type="ECO:0000313" key="2">
    <source>
        <dbReference type="EMBL" id="KAJ8928917.1"/>
    </source>
</evidence>